<dbReference type="InterPro" id="IPR011006">
    <property type="entry name" value="CheY-like_superfamily"/>
</dbReference>
<dbReference type="OrthoDB" id="60033at2759"/>
<feature type="modified residue" description="4-aspartylphosphate" evidence="5">
    <location>
        <position position="1023"/>
    </location>
</feature>
<feature type="compositionally biased region" description="Pro residues" evidence="6">
    <location>
        <begin position="836"/>
        <end position="846"/>
    </location>
</feature>
<feature type="domain" description="Response regulatory" evidence="9">
    <location>
        <begin position="972"/>
        <end position="1090"/>
    </location>
</feature>
<evidence type="ECO:0000256" key="1">
    <source>
        <dbReference type="ARBA" id="ARBA00000085"/>
    </source>
</evidence>
<evidence type="ECO:0000256" key="2">
    <source>
        <dbReference type="ARBA" id="ARBA00012438"/>
    </source>
</evidence>
<feature type="compositionally biased region" description="Pro residues" evidence="6">
    <location>
        <begin position="527"/>
        <end position="539"/>
    </location>
</feature>
<evidence type="ECO:0000313" key="12">
    <source>
        <dbReference type="Proteomes" id="UP000613740"/>
    </source>
</evidence>
<feature type="compositionally biased region" description="Gly residues" evidence="6">
    <location>
        <begin position="1893"/>
        <end position="1911"/>
    </location>
</feature>
<feature type="transmembrane region" description="Helical" evidence="7">
    <location>
        <begin position="63"/>
        <end position="84"/>
    </location>
</feature>
<dbReference type="SMART" id="SM00044">
    <property type="entry name" value="CYCc"/>
    <property type="match status" value="1"/>
</dbReference>
<evidence type="ECO:0000259" key="9">
    <source>
        <dbReference type="PROSITE" id="PS50110"/>
    </source>
</evidence>
<dbReference type="CDD" id="cd07302">
    <property type="entry name" value="CHD"/>
    <property type="match status" value="1"/>
</dbReference>
<dbReference type="Gene3D" id="1.10.287.130">
    <property type="match status" value="1"/>
</dbReference>
<feature type="region of interest" description="Disordered" evidence="6">
    <location>
        <begin position="1865"/>
        <end position="1915"/>
    </location>
</feature>
<dbReference type="SUPFAM" id="SSF52172">
    <property type="entry name" value="CheY-like"/>
    <property type="match status" value="1"/>
</dbReference>
<dbReference type="SMART" id="SM00448">
    <property type="entry name" value="REC"/>
    <property type="match status" value="1"/>
</dbReference>
<feature type="compositionally biased region" description="Gly residues" evidence="6">
    <location>
        <begin position="332"/>
        <end position="351"/>
    </location>
</feature>
<dbReference type="Pfam" id="PF00072">
    <property type="entry name" value="Response_reg"/>
    <property type="match status" value="1"/>
</dbReference>
<accession>A0A835TCN9</accession>
<feature type="region of interest" description="Disordered" evidence="6">
    <location>
        <begin position="2142"/>
        <end position="2165"/>
    </location>
</feature>
<dbReference type="Pfam" id="PF00211">
    <property type="entry name" value="Guanylate_cyc"/>
    <property type="match status" value="1"/>
</dbReference>
<feature type="region of interest" description="Disordered" evidence="6">
    <location>
        <begin position="1736"/>
        <end position="1778"/>
    </location>
</feature>
<dbReference type="InterPro" id="IPR036097">
    <property type="entry name" value="HisK_dim/P_sf"/>
</dbReference>
<dbReference type="SUPFAM" id="SSF55073">
    <property type="entry name" value="Nucleotide cyclase"/>
    <property type="match status" value="1"/>
</dbReference>
<reference evidence="11" key="1">
    <citation type="journal article" date="2020" name="bioRxiv">
        <title>Comparative genomics of Chlamydomonas.</title>
        <authorList>
            <person name="Craig R.J."/>
            <person name="Hasan A.R."/>
            <person name="Ness R.W."/>
            <person name="Keightley P.D."/>
        </authorList>
    </citation>
    <scope>NUCLEOTIDE SEQUENCE</scope>
    <source>
        <strain evidence="11">CCAP 11/173</strain>
    </source>
</reference>
<dbReference type="InterPro" id="IPR001054">
    <property type="entry name" value="A/G_cyclase"/>
</dbReference>
<evidence type="ECO:0000256" key="5">
    <source>
        <dbReference type="PROSITE-ProRule" id="PRU00169"/>
    </source>
</evidence>
<protein>
    <recommendedName>
        <fullName evidence="2">histidine kinase</fullName>
        <ecNumber evidence="2">2.7.13.3</ecNumber>
    </recommendedName>
</protein>
<feature type="compositionally biased region" description="Gly residues" evidence="6">
    <location>
        <begin position="440"/>
        <end position="475"/>
    </location>
</feature>
<dbReference type="Proteomes" id="UP000613740">
    <property type="component" value="Unassembled WGS sequence"/>
</dbReference>
<name>A0A835TCN9_9CHLO</name>
<keyword evidence="4" id="KW-0418">Kinase</keyword>
<feature type="region of interest" description="Disordered" evidence="6">
    <location>
        <begin position="829"/>
        <end position="849"/>
    </location>
</feature>
<feature type="compositionally biased region" description="Gly residues" evidence="6">
    <location>
        <begin position="152"/>
        <end position="167"/>
    </location>
</feature>
<dbReference type="GO" id="GO:0000155">
    <property type="term" value="F:phosphorelay sensor kinase activity"/>
    <property type="evidence" value="ECO:0007669"/>
    <property type="project" value="InterPro"/>
</dbReference>
<dbReference type="PANTHER" id="PTHR43047">
    <property type="entry name" value="TWO-COMPONENT HISTIDINE PROTEIN KINASE"/>
    <property type="match status" value="1"/>
</dbReference>
<dbReference type="PROSITE" id="PS50110">
    <property type="entry name" value="RESPONSE_REGULATORY"/>
    <property type="match status" value="1"/>
</dbReference>
<proteinExistence type="predicted"/>
<dbReference type="SMART" id="SM00388">
    <property type="entry name" value="HisKA"/>
    <property type="match status" value="1"/>
</dbReference>
<feature type="transmembrane region" description="Helical" evidence="7">
    <location>
        <begin position="226"/>
        <end position="249"/>
    </location>
</feature>
<dbReference type="Gene3D" id="3.30.70.1230">
    <property type="entry name" value="Nucleotide cyclase"/>
    <property type="match status" value="1"/>
</dbReference>
<evidence type="ECO:0000259" key="10">
    <source>
        <dbReference type="PROSITE" id="PS50125"/>
    </source>
</evidence>
<comment type="caution">
    <text evidence="11">The sequence shown here is derived from an EMBL/GenBank/DDBJ whole genome shotgun (WGS) entry which is preliminary data.</text>
</comment>
<dbReference type="GO" id="GO:0009190">
    <property type="term" value="P:cyclic nucleotide biosynthetic process"/>
    <property type="evidence" value="ECO:0007669"/>
    <property type="project" value="InterPro"/>
</dbReference>
<dbReference type="Pfam" id="PF00512">
    <property type="entry name" value="HisKA"/>
    <property type="match status" value="1"/>
</dbReference>
<feature type="region of interest" description="Disordered" evidence="6">
    <location>
        <begin position="147"/>
        <end position="178"/>
    </location>
</feature>
<dbReference type="EC" id="2.7.13.3" evidence="2"/>
<feature type="domain" description="Histidine kinase" evidence="8">
    <location>
        <begin position="607"/>
        <end position="809"/>
    </location>
</feature>
<dbReference type="SUPFAM" id="SSF47384">
    <property type="entry name" value="Homodimeric domain of signal transducing histidine kinase"/>
    <property type="match status" value="1"/>
</dbReference>
<comment type="catalytic activity">
    <reaction evidence="1">
        <text>ATP + protein L-histidine = ADP + protein N-phospho-L-histidine.</text>
        <dbReference type="EC" id="2.7.13.3"/>
    </reaction>
</comment>
<evidence type="ECO:0000256" key="6">
    <source>
        <dbReference type="SAM" id="MobiDB-lite"/>
    </source>
</evidence>
<dbReference type="Pfam" id="PF02518">
    <property type="entry name" value="HATPase_c"/>
    <property type="match status" value="1"/>
</dbReference>
<feature type="domain" description="Guanylate cyclase" evidence="10">
    <location>
        <begin position="1138"/>
        <end position="1271"/>
    </location>
</feature>
<feature type="region of interest" description="Disordered" evidence="6">
    <location>
        <begin position="423"/>
        <end position="554"/>
    </location>
</feature>
<dbReference type="EMBL" id="JAEHOD010000036">
    <property type="protein sequence ID" value="KAG2441227.1"/>
    <property type="molecule type" value="Genomic_DNA"/>
</dbReference>
<dbReference type="PANTHER" id="PTHR43047:SF64">
    <property type="entry name" value="HISTIDINE KINASE CONTAINING CHEY-HOMOLOGOUS RECEIVER DOMAIN AND PAS DOMAIN-RELATED"/>
    <property type="match status" value="1"/>
</dbReference>
<feature type="region of interest" description="Disordered" evidence="6">
    <location>
        <begin position="881"/>
        <end position="935"/>
    </location>
</feature>
<evidence type="ECO:0000259" key="8">
    <source>
        <dbReference type="PROSITE" id="PS50109"/>
    </source>
</evidence>
<evidence type="ECO:0000256" key="4">
    <source>
        <dbReference type="ARBA" id="ARBA00022777"/>
    </source>
</evidence>
<feature type="transmembrane region" description="Helical" evidence="7">
    <location>
        <begin position="115"/>
        <end position="137"/>
    </location>
</feature>
<keyword evidence="3" id="KW-0808">Transferase</keyword>
<feature type="compositionally biased region" description="Low complexity" evidence="6">
    <location>
        <begin position="510"/>
        <end position="526"/>
    </location>
</feature>
<dbReference type="InterPro" id="IPR003661">
    <property type="entry name" value="HisK_dim/P_dom"/>
</dbReference>
<dbReference type="PROSITE" id="PS50109">
    <property type="entry name" value="HIS_KIN"/>
    <property type="match status" value="1"/>
</dbReference>
<dbReference type="SMART" id="SM00387">
    <property type="entry name" value="HATPase_c"/>
    <property type="match status" value="1"/>
</dbReference>
<gene>
    <name evidence="11" type="ORF">HYH02_010070</name>
</gene>
<dbReference type="InterPro" id="IPR001789">
    <property type="entry name" value="Sig_transdc_resp-reg_receiver"/>
</dbReference>
<evidence type="ECO:0000313" key="11">
    <source>
        <dbReference type="EMBL" id="KAG2441227.1"/>
    </source>
</evidence>
<dbReference type="InterPro" id="IPR036890">
    <property type="entry name" value="HATPase_C_sf"/>
</dbReference>
<dbReference type="PROSITE" id="PS50125">
    <property type="entry name" value="GUANYLATE_CYCLASE_2"/>
    <property type="match status" value="1"/>
</dbReference>
<keyword evidence="5" id="KW-0597">Phosphoprotein</keyword>
<feature type="compositionally biased region" description="Low complexity" evidence="6">
    <location>
        <begin position="1736"/>
        <end position="1768"/>
    </location>
</feature>
<keyword evidence="7" id="KW-1133">Transmembrane helix</keyword>
<feature type="transmembrane region" description="Helical" evidence="7">
    <location>
        <begin position="29"/>
        <end position="56"/>
    </location>
</feature>
<sequence length="2273" mass="218288">MYAFISALALNAFTTLLLRTQDPGNDSTLVLSCAVLAAHTLALLQLVVPCGVYVYVQWACSAPLLWWLLSQLLGTLPPVTWITAQKLKRWAVMEVGAALLGLVTVVAVDMPAARLSIGLVLATGLGFELLPLALPLLSNLLRPASSSSGSSSNGGGSGNGGGGGGGSSHTSPANSGSASSSRAAAAAALGGMGRSRGLVPTVGSGTHGGGPATAAGGPQTLPAPMEALLCVMVLSKLLQALAAAAVSYGSPGRGLELMSGPQEQSRGLAWALWLVASALALYGLPLAAAMYYGLVRYAASMLVVRRTAFRRASSLGLDAALADWQQQHQQVGGRGGSGAGGGGGGGGGGGPMTPPSRSRLQAAACGHDSDSDAGGPFLPSRLLELGDLYRITEGSETTSSGDEGWRGDVALMQLLFMARTTFKGQRSSTDLPPHERPGAVAGGSSGGVGGSGGAAGGHGAGGGGAGGGGGSGGAASGSWGEHRRSPLVPVARPSPVMSTTACQTDPLPEPAAAAAAAAASSATPSSAAPPPLPPRPPRAPATTASAGLQCDLGPPTVTVTKEVLVEVPVPVPAPEPAAAAAPPPRPASLADGALVALLVALREHSSDIAHDMKNPLNGVLALSQNVIQGTFGELPQVAADQLGVVRACAYHLLNMINQLRDCLKMLHGGEPEFNCGRVQLGNAIDEVLKRMSPMVGSRLAVKAEHDPAALVFADDTRLYQSVHTVLANAFKYTRKGGVTIDTLASADKTTVTLRVSDTGSGFSQEQLEKFNSPLTGSPAEQLGLGLTMVKRTMALFGGTMRLSNRNASGGAGSGGGGLVELTFRTKEDVPPLGAGLPPPPSLPPAVMPMAAPLPGGGGAAAATSVSASAAPSTAAAAAADGAAAVAPPPPRKTRRSIMGSGAAGGMEDRLAAANSSNDAPRSAAGGGGGAAASSATAGGAAAASGGAGAAGLTGAGVDDALFLNKSGEEAVRVLIVDDDPVNLTILEDLLRSEGYDVLTAASGTEALETYLTSDPQPKLVLLDVTLPDMSGHEVCLKMRSLTPGVPPPIIMISGKASTKDVIKGLQAGACDYITKPFQPQEVMARVETQLRLFMGEVAQLQEAAERNMALLRQILPPHILAPLRGGTRVLVEKFADVAVLCADVVGFSSLAASADTADCIMTLNRLFSTFDALTDKHGVHKMDCHTDSYVAALGHMPQDRHISNVMQIKVMLDLAREMLAAVDGLPYPDTLGKMQIRIGIHVGAIFGGVIGVKYPRYSLFGTTLRLAQGLQATALPNTIHVSEVVHNRVRAAGGETFSPYTTVQVQSLGIIRTYLAGPSTAAAAADGGGAASTGMLDFSQLDPAAVLDYLRGASLASHGASGLTVLSCQLAGGAALSGGAGLFGGGGGGAMGMGGGAAANAAAALAAAALARTASSARTTATGVSSAAAGSGGGGGGAAGGVQPLTMASMPLAAAPPPAAAAAGGGAGGLQVRTELQAQAATGLAGASAAAPPPAVASPRAAATAAAPYKIIPMVSSPHVGAGAGDAPVGSRESDAGSGYAITLGNVAGGLAAGGGAALGLGGGGGGGDQLMTTASVDMGSSMSTNESGMATAGAAAAAAGLTPPTAASGSVGSISSGAAAIANASHAAVAGYVSFGGLGGGGGGGGGGIVSAASLAPAAGSHAALAAGGGSNGSGKRYVSEASLVQDLSPGPPAAGLGSSSRIQRMHGAAGPQQQPLAAAAAAAAAAAGAAPGGAAAAPGSGLASPVPRTAGASGAAAGSSRSGSRGPSRNTSFRLGGGASPLAATVMQQQLLSALQQQQAAAAAAAAAASAAAAGPLPPSGGHMHLAAVAEAVGGDSAATTVTVEDVMLNALAAEAAAAASGVDTGGTGDLGHESSAPGFASEPLFRVHSGTGGTGGTGTGGAAAGGGAERSSGSFSASSNSAAVAAAGFGAAAAAAAGGMSAAVMRRLGGVPPKAASLGSIGLMGHTGVVFYGQVSSAGAAAGGSAGGTPSAAGSASSAAMLAGAASVGGGVGAAGGGAGAVGSGVLLGSGTSSPQFLSPGATRSNLLVPPAGSAAAAAAAAAAALAASSGAYAGLSDETRARLARLRGNSAADLHDSGAAGGGAAAAGISGAAPPPGRLSFASPVAVDTFTAGGGGGGGTPFAAAGGDGSRQPSLGRAPATWGSSAGAALGSPGGGIIAAAASGALGSGAAGAAAAAPVGNLSSPPETVTALLESLGLGHYAKSIAGAVPGGLQELGALDDGGLRKVGLVSSRSRQLVQEELRRWGYRG</sequence>
<dbReference type="InterPro" id="IPR005467">
    <property type="entry name" value="His_kinase_dom"/>
</dbReference>
<keyword evidence="7" id="KW-0472">Membrane</keyword>
<keyword evidence="12" id="KW-1185">Reference proteome</keyword>
<dbReference type="CDD" id="cd00082">
    <property type="entry name" value="HisKA"/>
    <property type="match status" value="1"/>
</dbReference>
<evidence type="ECO:0000256" key="7">
    <source>
        <dbReference type="SAM" id="Phobius"/>
    </source>
</evidence>
<dbReference type="Gene3D" id="3.30.565.10">
    <property type="entry name" value="Histidine kinase-like ATPase, C-terminal domain"/>
    <property type="match status" value="1"/>
</dbReference>
<evidence type="ECO:0000256" key="3">
    <source>
        <dbReference type="ARBA" id="ARBA00022679"/>
    </source>
</evidence>
<feature type="transmembrane region" description="Helical" evidence="7">
    <location>
        <begin position="90"/>
        <end position="108"/>
    </location>
</feature>
<organism evidence="11 12">
    <name type="scientific">Chlamydomonas schloesseri</name>
    <dbReference type="NCBI Taxonomy" id="2026947"/>
    <lineage>
        <taxon>Eukaryota</taxon>
        <taxon>Viridiplantae</taxon>
        <taxon>Chlorophyta</taxon>
        <taxon>core chlorophytes</taxon>
        <taxon>Chlorophyceae</taxon>
        <taxon>CS clade</taxon>
        <taxon>Chlamydomonadales</taxon>
        <taxon>Chlamydomonadaceae</taxon>
        <taxon>Chlamydomonas</taxon>
    </lineage>
</organism>
<feature type="compositionally biased region" description="Low complexity" evidence="6">
    <location>
        <begin position="168"/>
        <end position="178"/>
    </location>
</feature>
<feature type="transmembrane region" description="Helical" evidence="7">
    <location>
        <begin position="270"/>
        <end position="294"/>
    </location>
</feature>
<dbReference type="InterPro" id="IPR003594">
    <property type="entry name" value="HATPase_dom"/>
</dbReference>
<dbReference type="InterPro" id="IPR029787">
    <property type="entry name" value="Nucleotide_cyclase"/>
</dbReference>
<dbReference type="Gene3D" id="3.40.50.2300">
    <property type="match status" value="1"/>
</dbReference>
<dbReference type="SUPFAM" id="SSF55874">
    <property type="entry name" value="ATPase domain of HSP90 chaperone/DNA topoisomerase II/histidine kinase"/>
    <property type="match status" value="1"/>
</dbReference>
<feature type="region of interest" description="Disordered" evidence="6">
    <location>
        <begin position="328"/>
        <end position="375"/>
    </location>
</feature>
<keyword evidence="7" id="KW-0812">Transmembrane</keyword>
<feature type="region of interest" description="Disordered" evidence="6">
    <location>
        <begin position="1687"/>
        <end position="1715"/>
    </location>
</feature>